<dbReference type="PANTHER" id="PTHR30273:SF2">
    <property type="entry name" value="PROTEIN FECR"/>
    <property type="match status" value="1"/>
</dbReference>
<dbReference type="Pfam" id="PF13385">
    <property type="entry name" value="Laminin_G_3"/>
    <property type="match status" value="1"/>
</dbReference>
<dbReference type="InterPro" id="IPR006860">
    <property type="entry name" value="FecR"/>
</dbReference>
<dbReference type="Pfam" id="PF04773">
    <property type="entry name" value="FecR"/>
    <property type="match status" value="1"/>
</dbReference>
<protein>
    <submittedName>
        <fullName evidence="3">Cycloinulo-oligosaccharide fructanotransferase</fullName>
    </submittedName>
</protein>
<dbReference type="InterPro" id="IPR013320">
    <property type="entry name" value="ConA-like_dom_sf"/>
</dbReference>
<dbReference type="AlphaFoldDB" id="A0AB73BE72"/>
<evidence type="ECO:0000313" key="4">
    <source>
        <dbReference type="Proteomes" id="UP000324162"/>
    </source>
</evidence>
<keyword evidence="1" id="KW-1133">Transmembrane helix</keyword>
<dbReference type="Gene3D" id="2.60.120.1440">
    <property type="match status" value="1"/>
</dbReference>
<dbReference type="GO" id="GO:0016989">
    <property type="term" value="F:sigma factor antagonist activity"/>
    <property type="evidence" value="ECO:0007669"/>
    <property type="project" value="TreeGrafter"/>
</dbReference>
<dbReference type="Gene3D" id="2.60.120.200">
    <property type="match status" value="1"/>
</dbReference>
<accession>A0AB73BE72</accession>
<dbReference type="Proteomes" id="UP000324162">
    <property type="component" value="Unassembled WGS sequence"/>
</dbReference>
<comment type="caution">
    <text evidence="3">The sequence shown here is derived from an EMBL/GenBank/DDBJ whole genome shotgun (WGS) entry which is preliminary data.</text>
</comment>
<reference evidence="3 4" key="1">
    <citation type="submission" date="2019-01" db="EMBL/GenBank/DDBJ databases">
        <title>Genome sequences of marine Pseudoalteromonas species.</title>
        <authorList>
            <person name="Boraston A.B."/>
            <person name="Hehemann J.-H."/>
            <person name="Vickers C.J."/>
            <person name="Salama-Alber O."/>
            <person name="Abe K."/>
            <person name="Hettle A.J."/>
        </authorList>
    </citation>
    <scope>NUCLEOTIDE SEQUENCE [LARGE SCALE GENOMIC DNA]</scope>
    <source>
        <strain evidence="3 4">PS42</strain>
    </source>
</reference>
<dbReference type="EMBL" id="SEUK01000053">
    <property type="protein sequence ID" value="KAA1158108.1"/>
    <property type="molecule type" value="Genomic_DNA"/>
</dbReference>
<feature type="transmembrane region" description="Helical" evidence="1">
    <location>
        <begin position="88"/>
        <end position="109"/>
    </location>
</feature>
<proteinExistence type="predicted"/>
<dbReference type="RefSeq" id="WP_149614871.1">
    <property type="nucleotide sequence ID" value="NZ_SEUK01000053.1"/>
</dbReference>
<dbReference type="InterPro" id="IPR012373">
    <property type="entry name" value="Ferrdict_sens_TM"/>
</dbReference>
<evidence type="ECO:0000259" key="2">
    <source>
        <dbReference type="Pfam" id="PF04773"/>
    </source>
</evidence>
<feature type="domain" description="FecR protein" evidence="2">
    <location>
        <begin position="148"/>
        <end position="230"/>
    </location>
</feature>
<evidence type="ECO:0000313" key="3">
    <source>
        <dbReference type="EMBL" id="KAA1158108.1"/>
    </source>
</evidence>
<organism evidence="3 4">
    <name type="scientific">Pseudoalteromonas fuliginea</name>
    <dbReference type="NCBI Taxonomy" id="1872678"/>
    <lineage>
        <taxon>Bacteria</taxon>
        <taxon>Pseudomonadati</taxon>
        <taxon>Pseudomonadota</taxon>
        <taxon>Gammaproteobacteria</taxon>
        <taxon>Alteromonadales</taxon>
        <taxon>Pseudoalteromonadaceae</taxon>
        <taxon>Pseudoalteromonas</taxon>
    </lineage>
</organism>
<sequence>MSMTEQMTKHQQQLLAAYLAGEDVADELLEACQHDVNLLAQVSKYVTSERLLKAHHQSDTRPDNFTRSVMAKLSEQQKTIWPKSTMSWFSSPYSLAASIMLFVSVIFLAEHLDYTNKFAEVTKMTASHNANFSVGSQLGQGDIILEHGYSEISLENGVVLVLEAPVKVNLQSRDKVTLHHGKLVARVPQNAIGFRVDTPSSEIIDLGTEFGVEVSNSGESQVHVLDGEIKARGNKTQSYQHVKKDQALAFDLNHQITSFVSVPSDFMRVLPGDSIEEPHLLHWSFDDKQQHNYLSIGRGIDGQQYVAKDKSPIDEPLTEVAGVYDKAISFNGENNWLETQYPGVGSDNPRTVAFWLKVPSDFLPENAYGIVSWGLQQDYSAWQISPNPELIDGPLGRIRIGTYNAQIVGNTDLRDDEWHHIAVVLYGGLKSNLATHVLLYVDGKLEKTQKKSIAKVATNLQHPASRPLTIGKNIGYIEGATHEKQMFFKGGLDELYVVEAALNQQQIIQLMTHNQLNE</sequence>
<evidence type="ECO:0000256" key="1">
    <source>
        <dbReference type="SAM" id="Phobius"/>
    </source>
</evidence>
<gene>
    <name evidence="3" type="ORF">EU508_16055</name>
</gene>
<dbReference type="PANTHER" id="PTHR30273">
    <property type="entry name" value="PERIPLASMIC SIGNAL SENSOR AND SIGMA FACTOR ACTIVATOR FECR-RELATED"/>
    <property type="match status" value="1"/>
</dbReference>
<dbReference type="SUPFAM" id="SSF49899">
    <property type="entry name" value="Concanavalin A-like lectins/glucanases"/>
    <property type="match status" value="1"/>
</dbReference>
<name>A0AB73BE72_9GAMM</name>
<keyword evidence="1" id="KW-0812">Transmembrane</keyword>
<keyword evidence="1" id="KW-0472">Membrane</keyword>